<accession>A0A091A0K2</accession>
<reference evidence="4 6" key="2">
    <citation type="submission" date="2019-11" db="EMBL/GenBank/DDBJ databases">
        <title>Draft genome sequences of five Paenibacillus species of dairy origin.</title>
        <authorList>
            <person name="Olajide A.M."/>
            <person name="Chen S."/>
            <person name="Lapointe G."/>
        </authorList>
    </citation>
    <scope>NUCLEOTIDE SEQUENCE [LARGE SCALE GENOMIC DNA]</scope>
    <source>
        <strain evidence="4 6">3CT49</strain>
    </source>
</reference>
<dbReference type="Pfam" id="PF00072">
    <property type="entry name" value="Response_reg"/>
    <property type="match status" value="1"/>
</dbReference>
<dbReference type="Gene3D" id="3.40.50.2300">
    <property type="match status" value="1"/>
</dbReference>
<dbReference type="InterPro" id="IPR011006">
    <property type="entry name" value="CheY-like_superfamily"/>
</dbReference>
<keyword evidence="1" id="KW-0597">Phosphoprotein</keyword>
<dbReference type="RefSeq" id="WP_082207720.1">
    <property type="nucleotide sequence ID" value="NZ_JAWFWM010000230.1"/>
</dbReference>
<gene>
    <name evidence="3" type="ORF">DJ90_549</name>
    <name evidence="4" type="ORF">GNQ08_11370</name>
</gene>
<dbReference type="SUPFAM" id="SSF52172">
    <property type="entry name" value="CheY-like"/>
    <property type="match status" value="1"/>
</dbReference>
<dbReference type="GO" id="GO:0000160">
    <property type="term" value="P:phosphorelay signal transduction system"/>
    <property type="evidence" value="ECO:0007669"/>
    <property type="project" value="InterPro"/>
</dbReference>
<dbReference type="Proteomes" id="UP000442469">
    <property type="component" value="Unassembled WGS sequence"/>
</dbReference>
<evidence type="ECO:0000256" key="1">
    <source>
        <dbReference type="PROSITE-ProRule" id="PRU00169"/>
    </source>
</evidence>
<dbReference type="PROSITE" id="PS50110">
    <property type="entry name" value="RESPONSE_REGULATORY"/>
    <property type="match status" value="1"/>
</dbReference>
<sequence length="120" mass="13559">MGREQHDAAIIVDDEELSVKRLTRILRENGKIATCRAFLNPHEAYEYSRANAVDIAFLDISMPEIDGMKLKLRSPKNAELFAFLVCQRTASREEIIDTLWSGLTPVLRMKGQAAPAHKSF</sequence>
<comment type="caution">
    <text evidence="3">The sequence shown here is derived from an EMBL/GenBank/DDBJ whole genome shotgun (WGS) entry which is preliminary data.</text>
</comment>
<dbReference type="OrthoDB" id="3190595at2"/>
<dbReference type="STRING" id="44252.DJ90_549"/>
<dbReference type="Proteomes" id="UP000029278">
    <property type="component" value="Unassembled WGS sequence"/>
</dbReference>
<evidence type="ECO:0000313" key="3">
    <source>
        <dbReference type="EMBL" id="KFN09866.1"/>
    </source>
</evidence>
<organism evidence="3 5">
    <name type="scientific">Paenibacillus macerans</name>
    <name type="common">Bacillus macerans</name>
    <dbReference type="NCBI Taxonomy" id="44252"/>
    <lineage>
        <taxon>Bacteria</taxon>
        <taxon>Bacillati</taxon>
        <taxon>Bacillota</taxon>
        <taxon>Bacilli</taxon>
        <taxon>Bacillales</taxon>
        <taxon>Paenibacillaceae</taxon>
        <taxon>Paenibacillus</taxon>
    </lineage>
</organism>
<evidence type="ECO:0000259" key="2">
    <source>
        <dbReference type="PROSITE" id="PS50110"/>
    </source>
</evidence>
<reference evidence="3 5" key="1">
    <citation type="submission" date="2014-04" db="EMBL/GenBank/DDBJ databases">
        <authorList>
            <person name="Bishop-Lilly K.A."/>
            <person name="Broomall S.M."/>
            <person name="Chain P.S."/>
            <person name="Chertkov O."/>
            <person name="Coyne S.R."/>
            <person name="Daligault H.E."/>
            <person name="Davenport K.W."/>
            <person name="Erkkila T."/>
            <person name="Frey K.G."/>
            <person name="Gibbons H.S."/>
            <person name="Gu W."/>
            <person name="Jaissle J."/>
            <person name="Johnson S.L."/>
            <person name="Koroleva G.I."/>
            <person name="Ladner J.T."/>
            <person name="Lo C.-C."/>
            <person name="Minogue T.D."/>
            <person name="Munk C."/>
            <person name="Palacios G.F."/>
            <person name="Redden C.L."/>
            <person name="Rosenzweig C.N."/>
            <person name="Scholz M.B."/>
            <person name="Teshima H."/>
            <person name="Xu Y."/>
        </authorList>
    </citation>
    <scope>NUCLEOTIDE SEQUENCE [LARGE SCALE GENOMIC DNA]</scope>
    <source>
        <strain evidence="3 5">8244</strain>
    </source>
</reference>
<evidence type="ECO:0000313" key="5">
    <source>
        <dbReference type="Proteomes" id="UP000029278"/>
    </source>
</evidence>
<keyword evidence="5" id="KW-1185">Reference proteome</keyword>
<dbReference type="InterPro" id="IPR001789">
    <property type="entry name" value="Sig_transdc_resp-reg_receiver"/>
</dbReference>
<protein>
    <submittedName>
        <fullName evidence="3">Response regulator</fullName>
    </submittedName>
</protein>
<dbReference type="EMBL" id="JMQA01000020">
    <property type="protein sequence ID" value="KFN09866.1"/>
    <property type="molecule type" value="Genomic_DNA"/>
</dbReference>
<feature type="modified residue" description="4-aspartylphosphate" evidence="1">
    <location>
        <position position="59"/>
    </location>
</feature>
<evidence type="ECO:0000313" key="4">
    <source>
        <dbReference type="EMBL" id="MUG23011.1"/>
    </source>
</evidence>
<name>A0A091A0K2_PAEMA</name>
<evidence type="ECO:0000313" key="6">
    <source>
        <dbReference type="Proteomes" id="UP000442469"/>
    </source>
</evidence>
<dbReference type="EMBL" id="WNZZ01000006">
    <property type="protein sequence ID" value="MUG23011.1"/>
    <property type="molecule type" value="Genomic_DNA"/>
</dbReference>
<proteinExistence type="predicted"/>
<dbReference type="PATRIC" id="fig|44252.3.peg.1790"/>
<dbReference type="HOGENOM" id="CLU_2047351_0_0_9"/>
<feature type="domain" description="Response regulatory" evidence="2">
    <location>
        <begin position="8"/>
        <end position="120"/>
    </location>
</feature>
<dbReference type="AlphaFoldDB" id="A0A091A0K2"/>